<feature type="signal peptide" evidence="2">
    <location>
        <begin position="1"/>
        <end position="19"/>
    </location>
</feature>
<dbReference type="AlphaFoldDB" id="A0A2P8D8H1"/>
<keyword evidence="5" id="KW-1185">Reference proteome</keyword>
<dbReference type="NCBIfam" id="TIGR04183">
    <property type="entry name" value="Por_Secre_tail"/>
    <property type="match status" value="1"/>
</dbReference>
<dbReference type="RefSeq" id="WP_106522512.1">
    <property type="nucleotide sequence ID" value="NZ_PYGD01000002.1"/>
</dbReference>
<accession>A0A2P8D8H1</accession>
<dbReference type="InterPro" id="IPR026444">
    <property type="entry name" value="Secre_tail"/>
</dbReference>
<sequence length="513" mass="55019">MKKTMTSLAVCLLAFAATAQTTVSFKPNAAAGQDTHVWKLDNGSVPTGLPGTPATLNFGTSTELDAMRWTWDGNPGTIRGLIRFAGLSTLPAGAQIISATLVLRTPSTTGSWGNSYFTGSPYPLSNLGWVKRVQPGAANNWTESGVTWNLQPATDPVTANWVTLPLTTSRWSYTASMNVTNMVQQIVTGLASDPYANNGFQISMQDESTYYRGQIFASSDHADAASWPELIVTYDVCKAGFRFCSSTANPYMYTLRANYPQSAYNWTVNGVPAGNTPSVNVNIAATSTVCLNAVNATGTASCTKCLTICPGDNPTGLTPCPGDFAYCSNTDNPYAYTFNAMPGQQSYDWNFNGVYLGNTASISYTFPITSGYYPQFCLKGMNNNLECTRCIVFCIPNNPYPKPGRGEEPGSDDGVAGTGTVLRGDDPGLINHVTITPNPTSTGWKIGLNAPAKGSVAFRVYDITGRVMDQMQKTVEPGSNTLYQDASAYPAGIYYLEIKGPGIQVKEKMVKVH</sequence>
<dbReference type="Proteomes" id="UP000240572">
    <property type="component" value="Unassembled WGS sequence"/>
</dbReference>
<keyword evidence="2" id="KW-0732">Signal</keyword>
<comment type="caution">
    <text evidence="4">The sequence shown here is derived from an EMBL/GenBank/DDBJ whole genome shotgun (WGS) entry which is preliminary data.</text>
</comment>
<feature type="region of interest" description="Disordered" evidence="1">
    <location>
        <begin position="402"/>
        <end position="425"/>
    </location>
</feature>
<gene>
    <name evidence="4" type="ORF">B0I18_102490</name>
</gene>
<proteinExistence type="predicted"/>
<dbReference type="OrthoDB" id="680374at2"/>
<protein>
    <submittedName>
        <fullName evidence="4">Putative secreted protein (Por secretion system target)</fullName>
    </submittedName>
</protein>
<organism evidence="4 5">
    <name type="scientific">Taibaiella chishuiensis</name>
    <dbReference type="NCBI Taxonomy" id="1434707"/>
    <lineage>
        <taxon>Bacteria</taxon>
        <taxon>Pseudomonadati</taxon>
        <taxon>Bacteroidota</taxon>
        <taxon>Chitinophagia</taxon>
        <taxon>Chitinophagales</taxon>
        <taxon>Chitinophagaceae</taxon>
        <taxon>Taibaiella</taxon>
    </lineage>
</organism>
<evidence type="ECO:0000259" key="3">
    <source>
        <dbReference type="Pfam" id="PF18962"/>
    </source>
</evidence>
<evidence type="ECO:0000313" key="5">
    <source>
        <dbReference type="Proteomes" id="UP000240572"/>
    </source>
</evidence>
<dbReference type="EMBL" id="PYGD01000002">
    <property type="protein sequence ID" value="PSK93520.1"/>
    <property type="molecule type" value="Genomic_DNA"/>
</dbReference>
<evidence type="ECO:0000256" key="2">
    <source>
        <dbReference type="SAM" id="SignalP"/>
    </source>
</evidence>
<dbReference type="Pfam" id="PF18962">
    <property type="entry name" value="Por_Secre_tail"/>
    <property type="match status" value="1"/>
</dbReference>
<reference evidence="4 5" key="1">
    <citation type="submission" date="2018-03" db="EMBL/GenBank/DDBJ databases">
        <title>Genomic Encyclopedia of Type Strains, Phase III (KMG-III): the genomes of soil and plant-associated and newly described type strains.</title>
        <authorList>
            <person name="Whitman W."/>
        </authorList>
    </citation>
    <scope>NUCLEOTIDE SEQUENCE [LARGE SCALE GENOMIC DNA]</scope>
    <source>
        <strain evidence="4 5">CGMCC 1.12700</strain>
    </source>
</reference>
<dbReference type="NCBIfam" id="NF033679">
    <property type="entry name" value="DNRLRE_dom"/>
    <property type="match status" value="1"/>
</dbReference>
<feature type="domain" description="Secretion system C-terminal sorting" evidence="3">
    <location>
        <begin position="437"/>
        <end position="509"/>
    </location>
</feature>
<feature type="chain" id="PRO_5015172268" evidence="2">
    <location>
        <begin position="20"/>
        <end position="513"/>
    </location>
</feature>
<name>A0A2P8D8H1_9BACT</name>
<evidence type="ECO:0000313" key="4">
    <source>
        <dbReference type="EMBL" id="PSK93520.1"/>
    </source>
</evidence>
<evidence type="ECO:0000256" key="1">
    <source>
        <dbReference type="SAM" id="MobiDB-lite"/>
    </source>
</evidence>